<dbReference type="EMBL" id="CAJZBQ010000004">
    <property type="protein sequence ID" value="CAG9311210.1"/>
    <property type="molecule type" value="Genomic_DNA"/>
</dbReference>
<accession>A0AAU9IBC4</accession>
<feature type="transmembrane region" description="Helical" evidence="1">
    <location>
        <begin position="282"/>
        <end position="306"/>
    </location>
</feature>
<organism evidence="2 3">
    <name type="scientific">Blepharisma stoltei</name>
    <dbReference type="NCBI Taxonomy" id="1481888"/>
    <lineage>
        <taxon>Eukaryota</taxon>
        <taxon>Sar</taxon>
        <taxon>Alveolata</taxon>
        <taxon>Ciliophora</taxon>
        <taxon>Postciliodesmatophora</taxon>
        <taxon>Heterotrichea</taxon>
        <taxon>Heterotrichida</taxon>
        <taxon>Blepharismidae</taxon>
        <taxon>Blepharisma</taxon>
    </lineage>
</organism>
<reference evidence="2" key="1">
    <citation type="submission" date="2021-09" db="EMBL/GenBank/DDBJ databases">
        <authorList>
            <consortium name="AG Swart"/>
            <person name="Singh M."/>
            <person name="Singh A."/>
            <person name="Seah K."/>
            <person name="Emmerich C."/>
        </authorList>
    </citation>
    <scope>NUCLEOTIDE SEQUENCE</scope>
    <source>
        <strain evidence="2">ATCC30299</strain>
    </source>
</reference>
<keyword evidence="1" id="KW-1133">Transmembrane helix</keyword>
<dbReference type="PROSITE" id="PS51257">
    <property type="entry name" value="PROKAR_LIPOPROTEIN"/>
    <property type="match status" value="1"/>
</dbReference>
<keyword evidence="1" id="KW-0472">Membrane</keyword>
<sequence length="326" mass="38845">MSEFKAEVQLLLLLGIGVFALCACAMIPFGYLAIKYESNLWNNLRKKVYDRYPDLKQLLLERIKNTHLQPEILLNDKNLTKKTFYFKNYWKYIWRISVCALIVILFSVINITYLYEKCTEYLTYRPEVMKELIYEQILQNSLVIWTMNSQFELWGWPWITLAYKFQNEYPFKNSLTQYQEIMPKLSHSKLVLRNSKYLSILSNKFRTIFYEHANSTDDYFKYGAYSAQEIAKLDSDLFAHSDEKALDLLTWIWYITMLSNSYDGLIDETDQYSQSVIENQLANIVGTFIVFALCCVLIYFSLYFVFFKKEKLYLQRIKSMTKILPP</sequence>
<keyword evidence="3" id="KW-1185">Reference proteome</keyword>
<keyword evidence="1" id="KW-0812">Transmembrane</keyword>
<proteinExistence type="predicted"/>
<dbReference type="Proteomes" id="UP001162131">
    <property type="component" value="Unassembled WGS sequence"/>
</dbReference>
<evidence type="ECO:0000256" key="1">
    <source>
        <dbReference type="SAM" id="Phobius"/>
    </source>
</evidence>
<feature type="transmembrane region" description="Helical" evidence="1">
    <location>
        <begin position="12"/>
        <end position="34"/>
    </location>
</feature>
<dbReference type="AlphaFoldDB" id="A0AAU9IBC4"/>
<feature type="transmembrane region" description="Helical" evidence="1">
    <location>
        <begin position="92"/>
        <end position="115"/>
    </location>
</feature>
<name>A0AAU9IBC4_9CILI</name>
<evidence type="ECO:0000313" key="2">
    <source>
        <dbReference type="EMBL" id="CAG9311210.1"/>
    </source>
</evidence>
<evidence type="ECO:0000313" key="3">
    <source>
        <dbReference type="Proteomes" id="UP001162131"/>
    </source>
</evidence>
<gene>
    <name evidence="2" type="ORF">BSTOLATCC_MIC3502</name>
</gene>
<protein>
    <submittedName>
        <fullName evidence="2">Uncharacterized protein</fullName>
    </submittedName>
</protein>
<comment type="caution">
    <text evidence="2">The sequence shown here is derived from an EMBL/GenBank/DDBJ whole genome shotgun (WGS) entry which is preliminary data.</text>
</comment>